<gene>
    <name evidence="3" type="ORF">AMATHDRAFT_46408</name>
</gene>
<evidence type="ECO:0000256" key="2">
    <source>
        <dbReference type="SAM" id="MobiDB-lite"/>
    </source>
</evidence>
<proteinExistence type="inferred from homology"/>
<dbReference type="GO" id="GO:0005739">
    <property type="term" value="C:mitochondrion"/>
    <property type="evidence" value="ECO:0007669"/>
    <property type="project" value="TreeGrafter"/>
</dbReference>
<dbReference type="PANTHER" id="PTHR14464">
    <property type="entry name" value="EXONUCLEASE V"/>
    <property type="match status" value="1"/>
</dbReference>
<dbReference type="PANTHER" id="PTHR14464:SF4">
    <property type="entry name" value="EXONUCLEASE V"/>
    <property type="match status" value="1"/>
</dbReference>
<dbReference type="GO" id="GO:0036297">
    <property type="term" value="P:interstrand cross-link repair"/>
    <property type="evidence" value="ECO:0007669"/>
    <property type="project" value="TreeGrafter"/>
</dbReference>
<protein>
    <recommendedName>
        <fullName evidence="5">Exonuclease V</fullName>
    </recommendedName>
</protein>
<evidence type="ECO:0000313" key="4">
    <source>
        <dbReference type="Proteomes" id="UP000242287"/>
    </source>
</evidence>
<feature type="region of interest" description="Disordered" evidence="2">
    <location>
        <begin position="383"/>
        <end position="448"/>
    </location>
</feature>
<accession>A0A2A9NWW7</accession>
<evidence type="ECO:0000256" key="1">
    <source>
        <dbReference type="ARBA" id="ARBA00009797"/>
    </source>
</evidence>
<dbReference type="Pfam" id="PF09810">
    <property type="entry name" value="Exo5"/>
    <property type="match status" value="2"/>
</dbReference>
<keyword evidence="4" id="KW-1185">Reference proteome</keyword>
<evidence type="ECO:0008006" key="5">
    <source>
        <dbReference type="Google" id="ProtNLM"/>
    </source>
</evidence>
<sequence length="535" mass="60411">MSEEEYDALDIPDITEDDFSQIDQLSSTYFNSQAGPQVIVQLEPTQSLPINNLPPIRHRPPLQEYRPNQVLSVSDLVSPAWCEVQFDYGLRQQRHKPLDKRPQSFTSGSGKQISVQKKVAEKNDIVTKNGQTVHKKLEEELSYEKIQVQITKEEERWGLRMLNLITGLKGLILDGYTRELPIFGIVHGQIVVGIIDEVRRHMHTNSKAGASSLGRQMQRSDTSEKHAYLLHLIDTKTRRSDSLPPPEDTLTARLQLMLYYRLLTDLISEQPQFSFAKFWNQLGVDSAAIFSIQFLVQAGLITEWDQSRTACLNDLARLLREVVEELHVIGVDQELEVVYRLQPSKTKSLKRVKKKTSTSIPLLGLNQEERDLAMAIEASLKKQNGASQSTSSRGPEALDPKLGISGGSEGLTDNGELVATDKTQSIEGEQTSPSVYADDTRTGVNDSGVDITSDEEKFRIIGSKIFAYQDSFLDDHITSILQWWNGERKPIGVPIDLSRRCFTCEYCADCEWREEKAMELMKSAQERRNGKESGE</sequence>
<name>A0A2A9NWW7_9AGAR</name>
<dbReference type="EMBL" id="KZ301980">
    <property type="protein sequence ID" value="PFH52280.1"/>
    <property type="molecule type" value="Genomic_DNA"/>
</dbReference>
<dbReference type="GO" id="GO:0045145">
    <property type="term" value="F:single-stranded DNA 5'-3' DNA exonuclease activity"/>
    <property type="evidence" value="ECO:0007669"/>
    <property type="project" value="InterPro"/>
</dbReference>
<feature type="compositionally biased region" description="Polar residues" evidence="2">
    <location>
        <begin position="421"/>
        <end position="434"/>
    </location>
</feature>
<organism evidence="3 4">
    <name type="scientific">Amanita thiersii Skay4041</name>
    <dbReference type="NCBI Taxonomy" id="703135"/>
    <lineage>
        <taxon>Eukaryota</taxon>
        <taxon>Fungi</taxon>
        <taxon>Dikarya</taxon>
        <taxon>Basidiomycota</taxon>
        <taxon>Agaricomycotina</taxon>
        <taxon>Agaricomycetes</taxon>
        <taxon>Agaricomycetidae</taxon>
        <taxon>Agaricales</taxon>
        <taxon>Pluteineae</taxon>
        <taxon>Amanitaceae</taxon>
        <taxon>Amanita</taxon>
    </lineage>
</organism>
<dbReference type="Proteomes" id="UP000242287">
    <property type="component" value="Unassembled WGS sequence"/>
</dbReference>
<comment type="similarity">
    <text evidence="1">Belongs to the EXO5 family.</text>
</comment>
<dbReference type="AlphaFoldDB" id="A0A2A9NWW7"/>
<dbReference type="GO" id="GO:0005634">
    <property type="term" value="C:nucleus"/>
    <property type="evidence" value="ECO:0007669"/>
    <property type="project" value="TreeGrafter"/>
</dbReference>
<dbReference type="OrthoDB" id="354769at2759"/>
<dbReference type="InterPro" id="IPR019190">
    <property type="entry name" value="EXOV"/>
</dbReference>
<evidence type="ECO:0000313" key="3">
    <source>
        <dbReference type="EMBL" id="PFH52280.1"/>
    </source>
</evidence>
<feature type="compositionally biased region" description="Polar residues" evidence="2">
    <location>
        <begin position="383"/>
        <end position="393"/>
    </location>
</feature>
<reference evidence="3 4" key="1">
    <citation type="submission" date="2014-02" db="EMBL/GenBank/DDBJ databases">
        <title>Transposable element dynamics among asymbiotic and ectomycorrhizal Amanita fungi.</title>
        <authorList>
            <consortium name="DOE Joint Genome Institute"/>
            <person name="Hess J."/>
            <person name="Skrede I."/>
            <person name="Wolfe B."/>
            <person name="LaButti K."/>
            <person name="Ohm R.A."/>
            <person name="Grigoriev I.V."/>
            <person name="Pringle A."/>
        </authorList>
    </citation>
    <scope>NUCLEOTIDE SEQUENCE [LARGE SCALE GENOMIC DNA]</scope>
    <source>
        <strain evidence="3 4">SKay4041</strain>
    </source>
</reference>